<evidence type="ECO:0008006" key="3">
    <source>
        <dbReference type="Google" id="ProtNLM"/>
    </source>
</evidence>
<protein>
    <recommendedName>
        <fullName evidence="3">Uridine kinase</fullName>
    </recommendedName>
</protein>
<evidence type="ECO:0000313" key="2">
    <source>
        <dbReference type="Proteomes" id="UP000292235"/>
    </source>
</evidence>
<accession>A0A4P6Q259</accession>
<sequence length="205" mass="22532">MNSGRERGPGARTPGSAAAVLDAAEPDWVGRALQKLRRSPVRAGRCRVMALEGRSGAGKTVLAGRLAAAAGCPLLHMDDLYPGWEGLAPSVPLVREWILRPLSRGADPQWRRHDWERGAPGAWEHTPTGRMLLIEGCGSGARELRPFLSLLAWVQAPDHVRAARLDARADAEEYAPYRSLWARQEEAFYAAHRPREHADLVVDNP</sequence>
<gene>
    <name evidence="1" type="ORF">EKD16_14680</name>
</gene>
<proteinExistence type="predicted"/>
<dbReference type="Gene3D" id="3.40.50.300">
    <property type="entry name" value="P-loop containing nucleotide triphosphate hydrolases"/>
    <property type="match status" value="1"/>
</dbReference>
<keyword evidence="2" id="KW-1185">Reference proteome</keyword>
<dbReference type="AlphaFoldDB" id="A0A4P6Q259"/>
<dbReference type="Proteomes" id="UP000292235">
    <property type="component" value="Chromosome"/>
</dbReference>
<dbReference type="SUPFAM" id="SSF52540">
    <property type="entry name" value="P-loop containing nucleoside triphosphate hydrolases"/>
    <property type="match status" value="1"/>
</dbReference>
<dbReference type="RefSeq" id="WP_242676972.1">
    <property type="nucleotide sequence ID" value="NZ_CP036455.1"/>
</dbReference>
<organism evidence="1 2">
    <name type="scientific">Streptomonospora litoralis</name>
    <dbReference type="NCBI Taxonomy" id="2498135"/>
    <lineage>
        <taxon>Bacteria</taxon>
        <taxon>Bacillati</taxon>
        <taxon>Actinomycetota</taxon>
        <taxon>Actinomycetes</taxon>
        <taxon>Streptosporangiales</taxon>
        <taxon>Nocardiopsidaceae</taxon>
        <taxon>Streptomonospora</taxon>
    </lineage>
</organism>
<dbReference type="KEGG" id="strr:EKD16_14680"/>
<dbReference type="InterPro" id="IPR027417">
    <property type="entry name" value="P-loop_NTPase"/>
</dbReference>
<dbReference type="EMBL" id="CP036455">
    <property type="protein sequence ID" value="QBI54716.1"/>
    <property type="molecule type" value="Genomic_DNA"/>
</dbReference>
<evidence type="ECO:0000313" key="1">
    <source>
        <dbReference type="EMBL" id="QBI54716.1"/>
    </source>
</evidence>
<name>A0A4P6Q259_9ACTN</name>
<reference evidence="1 2" key="1">
    <citation type="submission" date="2019-02" db="EMBL/GenBank/DDBJ databases">
        <authorList>
            <person name="Khodamoradi S."/>
            <person name="Hahnke R.L."/>
            <person name="Kaempfer P."/>
            <person name="Schumann P."/>
            <person name="Rohde M."/>
            <person name="Steinert M."/>
            <person name="Luzhetskyy A."/>
            <person name="Wink J."/>
            <person name="Ruckert C."/>
        </authorList>
    </citation>
    <scope>NUCLEOTIDE SEQUENCE [LARGE SCALE GENOMIC DNA]</scope>
    <source>
        <strain evidence="1 2">M2</strain>
    </source>
</reference>